<dbReference type="EMBL" id="LXWW01000032">
    <property type="protein sequence ID" value="OAO17403.1"/>
    <property type="molecule type" value="Genomic_DNA"/>
</dbReference>
<dbReference type="AlphaFoldDB" id="A0A196SK26"/>
<dbReference type="GO" id="GO:0016125">
    <property type="term" value="P:sterol metabolic process"/>
    <property type="evidence" value="ECO:0007669"/>
    <property type="project" value="TreeGrafter"/>
</dbReference>
<proteinExistence type="predicted"/>
<dbReference type="InterPro" id="IPR036291">
    <property type="entry name" value="NAD(P)-bd_dom_sf"/>
</dbReference>
<dbReference type="Proteomes" id="UP000078348">
    <property type="component" value="Unassembled WGS sequence"/>
</dbReference>
<name>A0A196SK26_BLAHN</name>
<dbReference type="PANTHER" id="PTHR44442">
    <property type="entry name" value="3-KETO-STEROID REDUCTASE"/>
    <property type="match status" value="1"/>
</dbReference>
<gene>
    <name evidence="1" type="ORF">AV274_0866</name>
</gene>
<organism evidence="1 2">
    <name type="scientific">Blastocystis sp. subtype 1 (strain ATCC 50177 / NandII)</name>
    <dbReference type="NCBI Taxonomy" id="478820"/>
    <lineage>
        <taxon>Eukaryota</taxon>
        <taxon>Sar</taxon>
        <taxon>Stramenopiles</taxon>
        <taxon>Bigyra</taxon>
        <taxon>Opalozoa</taxon>
        <taxon>Opalinata</taxon>
        <taxon>Blastocystidae</taxon>
        <taxon>Blastocystis</taxon>
    </lineage>
</organism>
<dbReference type="SUPFAM" id="SSF51735">
    <property type="entry name" value="NAD(P)-binding Rossmann-fold domains"/>
    <property type="match status" value="1"/>
</dbReference>
<accession>A0A196SK26</accession>
<evidence type="ECO:0000313" key="1">
    <source>
        <dbReference type="EMBL" id="OAO17403.1"/>
    </source>
</evidence>
<dbReference type="PANTHER" id="PTHR44442:SF1">
    <property type="entry name" value="3-KETO-STEROID REDUCTASE_17-BETA-HYDROXYSTEROID DEHYDROGENASE 7"/>
    <property type="match status" value="1"/>
</dbReference>
<protein>
    <submittedName>
        <fullName evidence="1">3-keto-steroid reductase</fullName>
    </submittedName>
</protein>
<reference evidence="1 2" key="1">
    <citation type="submission" date="2016-05" db="EMBL/GenBank/DDBJ databases">
        <title>Nuclear genome of Blastocystis sp. subtype 1 NandII.</title>
        <authorList>
            <person name="Gentekaki E."/>
            <person name="Curtis B."/>
            <person name="Stairs C."/>
            <person name="Eme L."/>
            <person name="Herman E."/>
            <person name="Klimes V."/>
            <person name="Arias M.C."/>
            <person name="Elias M."/>
            <person name="Hilliou F."/>
            <person name="Klute M."/>
            <person name="Malik S.-B."/>
            <person name="Pightling A."/>
            <person name="Rachubinski R."/>
            <person name="Salas D."/>
            <person name="Schlacht A."/>
            <person name="Suga H."/>
            <person name="Archibald J."/>
            <person name="Ball S.G."/>
            <person name="Clark G."/>
            <person name="Dacks J."/>
            <person name="Van Der Giezen M."/>
            <person name="Tsaousis A."/>
            <person name="Roger A."/>
        </authorList>
    </citation>
    <scope>NUCLEOTIDE SEQUENCE [LARGE SCALE GENOMIC DNA]</scope>
    <source>
        <strain evidence="2">ATCC 50177 / NandII</strain>
    </source>
</reference>
<dbReference type="OrthoDB" id="9989144at2759"/>
<dbReference type="GO" id="GO:0005789">
    <property type="term" value="C:endoplasmic reticulum membrane"/>
    <property type="evidence" value="ECO:0007669"/>
    <property type="project" value="TreeGrafter"/>
</dbReference>
<dbReference type="Gene3D" id="3.40.50.720">
    <property type="entry name" value="NAD(P)-binding Rossmann-like Domain"/>
    <property type="match status" value="1"/>
</dbReference>
<sequence>MMKLFKRTRNYIKDVFLKCLLWIMQNVWTNYYFMMFMKYLCHFPSLERGVKRLVNWVNSYVEDHIIYFNKERRIAFVVEADNAIGYSLCKKLVKKNYHVILGVKDIRQGVIIKSRLLKMRSYASVSIVAIDMTNPVSVLFAADSLLQRYKSLDVLYLNYSIINIDHLNWDVLKDAFRSFRLSYFCTTGRTSETGKNFVAVKGSGMTELGFNRDFCEQVLNPFILAIKLSPLLKEATLPGRIVWTGSSTCSAACFSFDDAQHISDADSFYSHKYFVHLLQPALNQYLSSSGVQSFEGCPGVIITGCSPEVIRRFTWLIRIVGWFIPTIQVHASKGSRTLLHLGTHRRQYAKLCPNHMYTIRRRIFGLQQCRYVKDVSIGESIRVFDYLMDLYKRLERSDTLIDGMCEEVRNFSDINTVKRNRRQSM</sequence>
<dbReference type="GO" id="GO:0000253">
    <property type="term" value="F:3-beta-hydroxysteroid 3-dehydrogenase (NADP+) activity"/>
    <property type="evidence" value="ECO:0007669"/>
    <property type="project" value="TreeGrafter"/>
</dbReference>
<evidence type="ECO:0000313" key="2">
    <source>
        <dbReference type="Proteomes" id="UP000078348"/>
    </source>
</evidence>
<keyword evidence="2" id="KW-1185">Reference proteome</keyword>
<dbReference type="InterPro" id="IPR052834">
    <property type="entry name" value="3KSR/17beta-HSD"/>
</dbReference>
<comment type="caution">
    <text evidence="1">The sequence shown here is derived from an EMBL/GenBank/DDBJ whole genome shotgun (WGS) entry which is preliminary data.</text>
</comment>
<dbReference type="STRING" id="478820.A0A196SK26"/>